<protein>
    <submittedName>
        <fullName evidence="2">Uncharacterized protein</fullName>
    </submittedName>
</protein>
<dbReference type="EMBL" id="BDGG01000011">
    <property type="protein sequence ID" value="GAV04983.1"/>
    <property type="molecule type" value="Genomic_DNA"/>
</dbReference>
<proteinExistence type="predicted"/>
<evidence type="ECO:0000256" key="1">
    <source>
        <dbReference type="SAM" id="MobiDB-lite"/>
    </source>
</evidence>
<dbReference type="AlphaFoldDB" id="A0A1D1VXG6"/>
<feature type="compositionally biased region" description="Polar residues" evidence="1">
    <location>
        <begin position="19"/>
        <end position="29"/>
    </location>
</feature>
<name>A0A1D1VXG6_RAMVA</name>
<dbReference type="Proteomes" id="UP000186922">
    <property type="component" value="Unassembled WGS sequence"/>
</dbReference>
<reference evidence="2 3" key="1">
    <citation type="journal article" date="2016" name="Nat. Commun.">
        <title>Extremotolerant tardigrade genome and improved radiotolerance of human cultured cells by tardigrade-unique protein.</title>
        <authorList>
            <person name="Hashimoto T."/>
            <person name="Horikawa D.D."/>
            <person name="Saito Y."/>
            <person name="Kuwahara H."/>
            <person name="Kozuka-Hata H."/>
            <person name="Shin-I T."/>
            <person name="Minakuchi Y."/>
            <person name="Ohishi K."/>
            <person name="Motoyama A."/>
            <person name="Aizu T."/>
            <person name="Enomoto A."/>
            <person name="Kondo K."/>
            <person name="Tanaka S."/>
            <person name="Hara Y."/>
            <person name="Koshikawa S."/>
            <person name="Sagara H."/>
            <person name="Miura T."/>
            <person name="Yokobori S."/>
            <person name="Miyagawa K."/>
            <person name="Suzuki Y."/>
            <person name="Kubo T."/>
            <person name="Oyama M."/>
            <person name="Kohara Y."/>
            <person name="Fujiyama A."/>
            <person name="Arakawa K."/>
            <person name="Katayama T."/>
            <person name="Toyoda A."/>
            <person name="Kunieda T."/>
        </authorList>
    </citation>
    <scope>NUCLEOTIDE SEQUENCE [LARGE SCALE GENOMIC DNA]</scope>
    <source>
        <strain evidence="2 3">YOKOZUNA-1</strain>
    </source>
</reference>
<gene>
    <name evidence="2" type="primary">RvY_15177-1</name>
    <name evidence="2" type="synonym">RvY_15177.1</name>
    <name evidence="2" type="ORF">RvY_15177</name>
</gene>
<evidence type="ECO:0000313" key="2">
    <source>
        <dbReference type="EMBL" id="GAV04983.1"/>
    </source>
</evidence>
<organism evidence="2 3">
    <name type="scientific">Ramazzottius varieornatus</name>
    <name type="common">Water bear</name>
    <name type="synonym">Tardigrade</name>
    <dbReference type="NCBI Taxonomy" id="947166"/>
    <lineage>
        <taxon>Eukaryota</taxon>
        <taxon>Metazoa</taxon>
        <taxon>Ecdysozoa</taxon>
        <taxon>Tardigrada</taxon>
        <taxon>Eutardigrada</taxon>
        <taxon>Parachela</taxon>
        <taxon>Hypsibioidea</taxon>
        <taxon>Ramazzottiidae</taxon>
        <taxon>Ramazzottius</taxon>
    </lineage>
</organism>
<accession>A0A1D1VXG6</accession>
<keyword evidence="3" id="KW-1185">Reference proteome</keyword>
<sequence>MHSRHSELNESLKRAPTSAGFQPSLNLQGSPGRIRGAQTVRRKFLGKMVKSWCGTSRWSIPWRSPTLPCLWSKPDQLLMLPKEGRSPKTRTSEANFSFALLVWRPSDYGNLVRRSCLRRLEER</sequence>
<feature type="compositionally biased region" description="Basic and acidic residues" evidence="1">
    <location>
        <begin position="1"/>
        <end position="13"/>
    </location>
</feature>
<comment type="caution">
    <text evidence="2">The sequence shown here is derived from an EMBL/GenBank/DDBJ whole genome shotgun (WGS) entry which is preliminary data.</text>
</comment>
<feature type="region of interest" description="Disordered" evidence="1">
    <location>
        <begin position="1"/>
        <end position="34"/>
    </location>
</feature>
<evidence type="ECO:0000313" key="3">
    <source>
        <dbReference type="Proteomes" id="UP000186922"/>
    </source>
</evidence>